<keyword evidence="2" id="KW-1185">Reference proteome</keyword>
<dbReference type="RefSeq" id="WP_068999604.1">
    <property type="nucleotide sequence ID" value="NZ_MDTQ01000001.1"/>
</dbReference>
<dbReference type="EMBL" id="MDTQ01000001">
    <property type="protein sequence ID" value="ODC04620.1"/>
    <property type="molecule type" value="Genomic_DNA"/>
</dbReference>
<dbReference type="Gene3D" id="2.170.130.30">
    <property type="match status" value="1"/>
</dbReference>
<dbReference type="Proteomes" id="UP000094291">
    <property type="component" value="Unassembled WGS sequence"/>
</dbReference>
<evidence type="ECO:0008006" key="3">
    <source>
        <dbReference type="Google" id="ProtNLM"/>
    </source>
</evidence>
<evidence type="ECO:0000313" key="2">
    <source>
        <dbReference type="Proteomes" id="UP000094291"/>
    </source>
</evidence>
<comment type="caution">
    <text evidence="1">The sequence shown here is derived from an EMBL/GenBank/DDBJ whole genome shotgun (WGS) entry which is preliminary data.</text>
</comment>
<dbReference type="AlphaFoldDB" id="A0A1E2VC84"/>
<organism evidence="1 2">
    <name type="scientific">Terasakiispira papahanaumokuakeensis</name>
    <dbReference type="NCBI Taxonomy" id="197479"/>
    <lineage>
        <taxon>Bacteria</taxon>
        <taxon>Pseudomonadati</taxon>
        <taxon>Pseudomonadota</taxon>
        <taxon>Gammaproteobacteria</taxon>
        <taxon>Oceanospirillales</taxon>
        <taxon>Terasakiispira</taxon>
    </lineage>
</organism>
<protein>
    <recommendedName>
        <fullName evidence="3">DUF4430 domain-containing protein</fullName>
    </recommendedName>
</protein>
<accession>A0A1E2VC84</accession>
<evidence type="ECO:0000313" key="1">
    <source>
        <dbReference type="EMBL" id="ODC04620.1"/>
    </source>
</evidence>
<proteinExistence type="predicted"/>
<reference evidence="1 2" key="1">
    <citation type="submission" date="2016-08" db="EMBL/GenBank/DDBJ databases">
        <authorList>
            <person name="Seilhamer J.J."/>
        </authorList>
    </citation>
    <scope>NUCLEOTIDE SEQUENCE [LARGE SCALE GENOMIC DNA]</scope>
    <source>
        <strain evidence="1 2">PH27A</strain>
    </source>
</reference>
<dbReference type="STRING" id="197479.BFW38_14885"/>
<name>A0A1E2VC84_9GAMM</name>
<sequence>MTKPVILTIRNEASTLFESIDNLEVPHQPDMHIIDVMEMAYGQADVNGNKIEQLVTRYYGEEMGYLIIMINSVWEGYSLIKEPAMDAAETRYMYWGLKVNGQHVETNMKKLKINPGDHILFEFIADVADSGDIPSSRRH</sequence>
<gene>
    <name evidence="1" type="ORF">BFW38_14885</name>
</gene>